<comment type="similarity">
    <text evidence="1">Belongs to the hcp beta-lactamase family.</text>
</comment>
<dbReference type="PANTHER" id="PTHR13891:SF1">
    <property type="entry name" value="CYTOCHROME C OXIDASE ASSEMBLY FACTOR 7"/>
    <property type="match status" value="1"/>
</dbReference>
<reference evidence="3" key="1">
    <citation type="submission" date="2021-01" db="EMBL/GenBank/DDBJ databases">
        <authorList>
            <person name="Corre E."/>
            <person name="Pelletier E."/>
            <person name="Niang G."/>
            <person name="Scheremetjew M."/>
            <person name="Finn R."/>
            <person name="Kale V."/>
            <person name="Holt S."/>
            <person name="Cochrane G."/>
            <person name="Meng A."/>
            <person name="Brown T."/>
            <person name="Cohen L."/>
        </authorList>
    </citation>
    <scope>NUCLEOTIDE SEQUENCE</scope>
    <source>
        <strain evidence="3">NY070348D</strain>
    </source>
</reference>
<name>A0A7S2RMJ2_9STRA</name>
<dbReference type="AlphaFoldDB" id="A0A7S2RMJ2"/>
<gene>
    <name evidence="3" type="ORF">QSP1433_LOCUS4985</name>
</gene>
<dbReference type="InterPro" id="IPR006597">
    <property type="entry name" value="Sel1-like"/>
</dbReference>
<protein>
    <submittedName>
        <fullName evidence="3">Uncharacterized protein</fullName>
    </submittedName>
</protein>
<dbReference type="EMBL" id="HBHK01008058">
    <property type="protein sequence ID" value="CAD9675223.1"/>
    <property type="molecule type" value="Transcribed_RNA"/>
</dbReference>
<dbReference type="Gene3D" id="1.25.40.10">
    <property type="entry name" value="Tetratricopeptide repeat domain"/>
    <property type="match status" value="1"/>
</dbReference>
<evidence type="ECO:0000313" key="3">
    <source>
        <dbReference type="EMBL" id="CAD9675223.1"/>
    </source>
</evidence>
<dbReference type="SUPFAM" id="SSF81901">
    <property type="entry name" value="HCP-like"/>
    <property type="match status" value="2"/>
</dbReference>
<keyword evidence="2" id="KW-0677">Repeat</keyword>
<dbReference type="InterPro" id="IPR040239">
    <property type="entry name" value="HcpB-like"/>
</dbReference>
<dbReference type="Pfam" id="PF08238">
    <property type="entry name" value="Sel1"/>
    <property type="match status" value="5"/>
</dbReference>
<dbReference type="PANTHER" id="PTHR13891">
    <property type="entry name" value="CYTOCHROME C OXIDASE ASSEMBLY FACTOR 7"/>
    <property type="match status" value="1"/>
</dbReference>
<proteinExistence type="inferred from homology"/>
<dbReference type="InterPro" id="IPR011990">
    <property type="entry name" value="TPR-like_helical_dom_sf"/>
</dbReference>
<organism evidence="3">
    <name type="scientific">Mucochytrium quahogii</name>
    <dbReference type="NCBI Taxonomy" id="96639"/>
    <lineage>
        <taxon>Eukaryota</taxon>
        <taxon>Sar</taxon>
        <taxon>Stramenopiles</taxon>
        <taxon>Bigyra</taxon>
        <taxon>Labyrinthulomycetes</taxon>
        <taxon>Thraustochytrida</taxon>
        <taxon>Thraustochytriidae</taxon>
        <taxon>Mucochytrium</taxon>
    </lineage>
</organism>
<evidence type="ECO:0000256" key="2">
    <source>
        <dbReference type="ARBA" id="ARBA00022737"/>
    </source>
</evidence>
<accession>A0A7S2RMJ2</accession>
<sequence length="234" mass="26221">MVTSTPRPLPSPAEMANDEIRDKYFADKRLEFEMGCAANHPGACFSLGEWWQLFGKDSAKARELFEENCEKRQHANSCFNLALMYGRGDVTKDKELASSKSFNYANMACTGKNAQACAHVGQLKLFGHGCEKNVDEAIENFDFACDSNDSVACYRLGRLYLDGHKKHGVPRDPKKCLDHMTKSCHLGNPNGCQVVAVMYKKGDGIPQDDKKFEFYKTRTKDIVKQTGEPMGRNV</sequence>
<evidence type="ECO:0000256" key="1">
    <source>
        <dbReference type="ARBA" id="ARBA00008486"/>
    </source>
</evidence>
<dbReference type="SMART" id="SM00671">
    <property type="entry name" value="SEL1"/>
    <property type="match status" value="4"/>
</dbReference>